<proteinExistence type="predicted"/>
<name>A0A7W9LQ21_9ACTN</name>
<keyword evidence="2" id="KW-1185">Reference proteome</keyword>
<dbReference type="AlphaFoldDB" id="A0A7W9LQ21"/>
<dbReference type="RefSeq" id="WP_184829226.1">
    <property type="nucleotide sequence ID" value="NZ_JACHMM010000001.1"/>
</dbReference>
<accession>A0A7W9LQ21</accession>
<sequence>MLDDTLYDCPECDLPATVSPRGTLSGTSGPVEHVAVLCVAGHRFLGPADTLRVLLPQR</sequence>
<evidence type="ECO:0000313" key="1">
    <source>
        <dbReference type="EMBL" id="MBB5792010.1"/>
    </source>
</evidence>
<dbReference type="EMBL" id="JACHMM010000001">
    <property type="protein sequence ID" value="MBB5792010.1"/>
    <property type="molecule type" value="Genomic_DNA"/>
</dbReference>
<reference evidence="1 2" key="1">
    <citation type="submission" date="2020-08" db="EMBL/GenBank/DDBJ databases">
        <title>Sequencing the genomes of 1000 actinobacteria strains.</title>
        <authorList>
            <person name="Klenk H.-P."/>
        </authorList>
    </citation>
    <scope>NUCLEOTIDE SEQUENCE [LARGE SCALE GENOMIC DNA]</scope>
    <source>
        <strain evidence="1 2">DSM 102122</strain>
    </source>
</reference>
<organism evidence="1 2">
    <name type="scientific">Jiangella mangrovi</name>
    <dbReference type="NCBI Taxonomy" id="1524084"/>
    <lineage>
        <taxon>Bacteria</taxon>
        <taxon>Bacillati</taxon>
        <taxon>Actinomycetota</taxon>
        <taxon>Actinomycetes</taxon>
        <taxon>Jiangellales</taxon>
        <taxon>Jiangellaceae</taxon>
        <taxon>Jiangella</taxon>
    </lineage>
</organism>
<dbReference type="Proteomes" id="UP000542813">
    <property type="component" value="Unassembled WGS sequence"/>
</dbReference>
<protein>
    <submittedName>
        <fullName evidence="1">Uncharacterized protein</fullName>
    </submittedName>
</protein>
<comment type="caution">
    <text evidence="1">The sequence shown here is derived from an EMBL/GenBank/DDBJ whole genome shotgun (WGS) entry which is preliminary data.</text>
</comment>
<evidence type="ECO:0000313" key="2">
    <source>
        <dbReference type="Proteomes" id="UP000542813"/>
    </source>
</evidence>
<gene>
    <name evidence="1" type="ORF">HD601_006585</name>
</gene>